<evidence type="ECO:0000256" key="8">
    <source>
        <dbReference type="ARBA" id="ARBA00023014"/>
    </source>
</evidence>
<evidence type="ECO:0000256" key="2">
    <source>
        <dbReference type="ARBA" id="ARBA00022692"/>
    </source>
</evidence>
<sequence length="300" mass="31589">MNTLRSALRTARPTREGPGTVLRAMDRLEKSPRADRLVDAVRAAVRGLPLGPARDALHGRGLGHPAHPVLVQFPIGAWLSAAVLDLLPGQRRAAGLLVGAGLAGAAPAAVAGWADWAELRRPQMRVGLVHAAANLTGVGFYAASLAARCRGRHWRGRMWGFCGLTAVMTGGAIGGHLAYRQAAGANHAEQVPALVPSGWHPVAALADLPPGRPRRAYVGEVPVVAVRVDTGTVRVLAERCSHMAGPLAEGELVDGCLVCPWHGSTFRLEDGWNVTGPATAPQPSFETRVVEGRVEARLRS</sequence>
<keyword evidence="4" id="KW-0479">Metal-binding</keyword>
<feature type="transmembrane region" description="Helical" evidence="10">
    <location>
        <begin position="94"/>
        <end position="114"/>
    </location>
</feature>
<dbReference type="InterPro" id="IPR017941">
    <property type="entry name" value="Rieske_2Fe-2S"/>
</dbReference>
<organism evidence="12 13">
    <name type="scientific">Streptomyces roseoviridis</name>
    <dbReference type="NCBI Taxonomy" id="67361"/>
    <lineage>
        <taxon>Bacteria</taxon>
        <taxon>Bacillati</taxon>
        <taxon>Actinomycetota</taxon>
        <taxon>Actinomycetes</taxon>
        <taxon>Kitasatosporales</taxon>
        <taxon>Streptomycetaceae</taxon>
        <taxon>Streptomyces</taxon>
    </lineage>
</organism>
<dbReference type="PROSITE" id="PS51296">
    <property type="entry name" value="RIESKE"/>
    <property type="match status" value="1"/>
</dbReference>
<dbReference type="Gene3D" id="2.102.10.10">
    <property type="entry name" value="Rieske [2Fe-2S] iron-sulphur domain"/>
    <property type="match status" value="1"/>
</dbReference>
<protein>
    <submittedName>
        <fullName evidence="12">Rieske 2Fe-2S domain-containing protein</fullName>
    </submittedName>
</protein>
<dbReference type="Pfam" id="PF00355">
    <property type="entry name" value="Rieske"/>
    <property type="match status" value="1"/>
</dbReference>
<comment type="subcellular location">
    <subcellularLocation>
        <location evidence="1">Membrane</location>
    </subcellularLocation>
</comment>
<keyword evidence="6" id="KW-0560">Oxidoreductase</keyword>
<evidence type="ECO:0000256" key="10">
    <source>
        <dbReference type="SAM" id="Phobius"/>
    </source>
</evidence>
<dbReference type="PANTHER" id="PTHR21266:SF32">
    <property type="entry name" value="CHOLESTEROL 7-DESATURASE NVD"/>
    <property type="match status" value="1"/>
</dbReference>
<evidence type="ECO:0000256" key="4">
    <source>
        <dbReference type="ARBA" id="ARBA00022723"/>
    </source>
</evidence>
<evidence type="ECO:0000256" key="9">
    <source>
        <dbReference type="ARBA" id="ARBA00023136"/>
    </source>
</evidence>
<dbReference type="SUPFAM" id="SSF50022">
    <property type="entry name" value="ISP domain"/>
    <property type="match status" value="1"/>
</dbReference>
<reference evidence="12 13" key="1">
    <citation type="submission" date="2024-09" db="EMBL/GenBank/DDBJ databases">
        <authorList>
            <person name="Sun Q."/>
            <person name="Mori K."/>
        </authorList>
    </citation>
    <scope>NUCLEOTIDE SEQUENCE [LARGE SCALE GENOMIC DNA]</scope>
    <source>
        <strain evidence="12 13">JCM 4414</strain>
    </source>
</reference>
<evidence type="ECO:0000256" key="5">
    <source>
        <dbReference type="ARBA" id="ARBA00022989"/>
    </source>
</evidence>
<dbReference type="InterPro" id="IPR050584">
    <property type="entry name" value="Cholesterol_7-desaturase"/>
</dbReference>
<evidence type="ECO:0000256" key="1">
    <source>
        <dbReference type="ARBA" id="ARBA00004370"/>
    </source>
</evidence>
<keyword evidence="3" id="KW-0001">2Fe-2S</keyword>
<gene>
    <name evidence="12" type="ORF">ACFFTP_20405</name>
</gene>
<accession>A0ABV5QT31</accession>
<dbReference type="CDD" id="cd03467">
    <property type="entry name" value="Rieske"/>
    <property type="match status" value="1"/>
</dbReference>
<evidence type="ECO:0000256" key="7">
    <source>
        <dbReference type="ARBA" id="ARBA00023004"/>
    </source>
</evidence>
<feature type="transmembrane region" description="Helical" evidence="10">
    <location>
        <begin position="126"/>
        <end position="147"/>
    </location>
</feature>
<proteinExistence type="predicted"/>
<keyword evidence="8" id="KW-0411">Iron-sulfur</keyword>
<evidence type="ECO:0000256" key="6">
    <source>
        <dbReference type="ARBA" id="ARBA00023002"/>
    </source>
</evidence>
<comment type="caution">
    <text evidence="12">The sequence shown here is derived from an EMBL/GenBank/DDBJ whole genome shotgun (WGS) entry which is preliminary data.</text>
</comment>
<evidence type="ECO:0000259" key="11">
    <source>
        <dbReference type="PROSITE" id="PS51296"/>
    </source>
</evidence>
<dbReference type="InterPro" id="IPR019251">
    <property type="entry name" value="DUF2231_TM"/>
</dbReference>
<keyword evidence="2 10" id="KW-0812">Transmembrane</keyword>
<keyword evidence="5 10" id="KW-1133">Transmembrane helix</keyword>
<dbReference type="PANTHER" id="PTHR21266">
    <property type="entry name" value="IRON-SULFUR DOMAIN CONTAINING PROTEIN"/>
    <property type="match status" value="1"/>
</dbReference>
<feature type="domain" description="Rieske" evidence="11">
    <location>
        <begin position="200"/>
        <end position="296"/>
    </location>
</feature>
<feature type="transmembrane region" description="Helical" evidence="10">
    <location>
        <begin position="159"/>
        <end position="179"/>
    </location>
</feature>
<keyword evidence="7" id="KW-0408">Iron</keyword>
<keyword evidence="9 10" id="KW-0472">Membrane</keyword>
<dbReference type="InterPro" id="IPR036922">
    <property type="entry name" value="Rieske_2Fe-2S_sf"/>
</dbReference>
<name>A0ABV5QT31_9ACTN</name>
<dbReference type="Proteomes" id="UP001589716">
    <property type="component" value="Unassembled WGS sequence"/>
</dbReference>
<dbReference type="RefSeq" id="WP_345491073.1">
    <property type="nucleotide sequence ID" value="NZ_BAAAWU010000001.1"/>
</dbReference>
<keyword evidence="13" id="KW-1185">Reference proteome</keyword>
<dbReference type="EMBL" id="JBHMCT010000012">
    <property type="protein sequence ID" value="MFB9556539.1"/>
    <property type="molecule type" value="Genomic_DNA"/>
</dbReference>
<dbReference type="Pfam" id="PF09990">
    <property type="entry name" value="DUF2231"/>
    <property type="match status" value="1"/>
</dbReference>
<evidence type="ECO:0000313" key="13">
    <source>
        <dbReference type="Proteomes" id="UP001589716"/>
    </source>
</evidence>
<evidence type="ECO:0000313" key="12">
    <source>
        <dbReference type="EMBL" id="MFB9556539.1"/>
    </source>
</evidence>
<evidence type="ECO:0000256" key="3">
    <source>
        <dbReference type="ARBA" id="ARBA00022714"/>
    </source>
</evidence>